<evidence type="ECO:0000313" key="1">
    <source>
        <dbReference type="EMBL" id="SEL35749.1"/>
    </source>
</evidence>
<dbReference type="Proteomes" id="UP000199421">
    <property type="component" value="Unassembled WGS sequence"/>
</dbReference>
<dbReference type="AlphaFoldDB" id="A0A1H7PJH6"/>
<dbReference type="RefSeq" id="WP_202907818.1">
    <property type="nucleotide sequence ID" value="NZ_FOAF01000002.1"/>
</dbReference>
<dbReference type="EMBL" id="FOAF01000002">
    <property type="protein sequence ID" value="SEL35749.1"/>
    <property type="molecule type" value="Genomic_DNA"/>
</dbReference>
<organism evidence="1 2">
    <name type="scientific">Olivibacter domesticus</name>
    <name type="common">Pseudosphingobacterium domesticum</name>
    <dbReference type="NCBI Taxonomy" id="407022"/>
    <lineage>
        <taxon>Bacteria</taxon>
        <taxon>Pseudomonadati</taxon>
        <taxon>Bacteroidota</taxon>
        <taxon>Sphingobacteriia</taxon>
        <taxon>Sphingobacteriales</taxon>
        <taxon>Sphingobacteriaceae</taxon>
        <taxon>Olivibacter</taxon>
    </lineage>
</organism>
<name>A0A1H7PJH6_OLID1</name>
<sequence>MSLIFPLLLMYACSKDKKEGVSELSFYTDFSAGEDNWVAGFSDYSGNNAEIYELKEELSYLPEPLDSKKQAYMLSGMNRSDDLFMYLKKQLAGFKPLTTYKINFTIQLASDAMSGGVGAGGAPGEAVGLGVGASITEPLASADENNFYQMNIDKINQCCTDGEDMVVVGNVANGGDVYEYKLLERAGEFLVTTDAEGKIWVLVGTDSGYEGKTTLYYSAIGMKITEIFD</sequence>
<gene>
    <name evidence="1" type="ORF">SAMN05661044_02258</name>
</gene>
<keyword evidence="2" id="KW-1185">Reference proteome</keyword>
<dbReference type="STRING" id="407022.SAMN05661044_02258"/>
<evidence type="ECO:0000313" key="2">
    <source>
        <dbReference type="Proteomes" id="UP000199421"/>
    </source>
</evidence>
<proteinExistence type="predicted"/>
<protein>
    <submittedName>
        <fullName evidence="1">Uncharacterized protein</fullName>
    </submittedName>
</protein>
<reference evidence="2" key="1">
    <citation type="submission" date="2016-10" db="EMBL/GenBank/DDBJ databases">
        <authorList>
            <person name="Varghese N."/>
            <person name="Submissions S."/>
        </authorList>
    </citation>
    <scope>NUCLEOTIDE SEQUENCE [LARGE SCALE GENOMIC DNA]</scope>
    <source>
        <strain evidence="2">DSM 18733</strain>
    </source>
</reference>
<accession>A0A1H7PJH6</accession>